<dbReference type="InterPro" id="IPR012131">
    <property type="entry name" value="Hstdl_DH"/>
</dbReference>
<dbReference type="NCBIfam" id="TIGR00069">
    <property type="entry name" value="hisD"/>
    <property type="match status" value="1"/>
</dbReference>
<dbReference type="FunFam" id="3.40.50.1980:FF:000026">
    <property type="entry name" value="Histidinol dehydrogenase"/>
    <property type="match status" value="1"/>
</dbReference>
<feature type="binding site" evidence="8 12">
    <location>
        <position position="323"/>
    </location>
    <ligand>
        <name>substrate</name>
    </ligand>
</feature>
<dbReference type="Pfam" id="PF00815">
    <property type="entry name" value="Histidinol_dh"/>
    <property type="match status" value="1"/>
</dbReference>
<name>A0A3S1D6H9_9BACL</name>
<dbReference type="FunFam" id="3.40.50.1980:FF:000001">
    <property type="entry name" value="Histidinol dehydrogenase"/>
    <property type="match status" value="1"/>
</dbReference>
<gene>
    <name evidence="8 15" type="primary">hisD</name>
    <name evidence="15" type="ORF">EJP77_11345</name>
</gene>
<dbReference type="PANTHER" id="PTHR21256">
    <property type="entry name" value="HISTIDINOL DEHYDROGENASE HDH"/>
    <property type="match status" value="1"/>
</dbReference>
<evidence type="ECO:0000256" key="1">
    <source>
        <dbReference type="ARBA" id="ARBA00003850"/>
    </source>
</evidence>
<dbReference type="RefSeq" id="WP_127199336.1">
    <property type="nucleotide sequence ID" value="NZ_RZNX01000003.1"/>
</dbReference>
<dbReference type="PRINTS" id="PR00083">
    <property type="entry name" value="HOLDHDRGNASE"/>
</dbReference>
<dbReference type="GO" id="GO:0051287">
    <property type="term" value="F:NAD binding"/>
    <property type="evidence" value="ECO:0007669"/>
    <property type="project" value="InterPro"/>
</dbReference>
<proteinExistence type="inferred from homology"/>
<dbReference type="SUPFAM" id="SSF53720">
    <property type="entry name" value="ALDH-like"/>
    <property type="match status" value="1"/>
</dbReference>
<dbReference type="HAMAP" id="MF_01024">
    <property type="entry name" value="HisD"/>
    <property type="match status" value="1"/>
</dbReference>
<comment type="similarity">
    <text evidence="2 8 9 14">Belongs to the histidinol dehydrogenase family.</text>
</comment>
<comment type="pathway">
    <text evidence="8">Amino-acid biosynthesis; L-histidine biosynthesis; L-histidine from 5-phospho-alpha-D-ribose 1-diphosphate: step 9/9.</text>
</comment>
<dbReference type="GO" id="GO:0008270">
    <property type="term" value="F:zinc ion binding"/>
    <property type="evidence" value="ECO:0007669"/>
    <property type="project" value="UniProtKB-UniRule"/>
</dbReference>
<dbReference type="EC" id="1.1.1.23" evidence="3 8"/>
<evidence type="ECO:0000256" key="9">
    <source>
        <dbReference type="PIRNR" id="PIRNR000099"/>
    </source>
</evidence>
<evidence type="ECO:0000256" key="10">
    <source>
        <dbReference type="PIRSR" id="PIRSR000099-1"/>
    </source>
</evidence>
<feature type="binding site" evidence="8 12">
    <location>
        <position position="410"/>
    </location>
    <ligand>
        <name>substrate</name>
    </ligand>
</feature>
<reference evidence="15 16" key="1">
    <citation type="submission" date="2018-12" db="EMBL/GenBank/DDBJ databases">
        <authorList>
            <person name="Sun L."/>
            <person name="Chen Z."/>
        </authorList>
    </citation>
    <scope>NUCLEOTIDE SEQUENCE [LARGE SCALE GENOMIC DNA]</scope>
    <source>
        <strain evidence="15 16">3-5-3</strain>
    </source>
</reference>
<feature type="binding site" evidence="8 12">
    <location>
        <position position="254"/>
    </location>
    <ligand>
        <name>substrate</name>
    </ligand>
</feature>
<feature type="binding site" evidence="8 11">
    <location>
        <position position="122"/>
    </location>
    <ligand>
        <name>NAD(+)</name>
        <dbReference type="ChEBI" id="CHEBI:57540"/>
    </ligand>
</feature>
<evidence type="ECO:0000256" key="2">
    <source>
        <dbReference type="ARBA" id="ARBA00010178"/>
    </source>
</evidence>
<evidence type="ECO:0000256" key="12">
    <source>
        <dbReference type="PIRSR" id="PIRSR000099-3"/>
    </source>
</evidence>
<comment type="catalytic activity">
    <reaction evidence="7 8">
        <text>L-histidinol + 2 NAD(+) + H2O = L-histidine + 2 NADH + 3 H(+)</text>
        <dbReference type="Rhea" id="RHEA:20641"/>
        <dbReference type="ChEBI" id="CHEBI:15377"/>
        <dbReference type="ChEBI" id="CHEBI:15378"/>
        <dbReference type="ChEBI" id="CHEBI:57540"/>
        <dbReference type="ChEBI" id="CHEBI:57595"/>
        <dbReference type="ChEBI" id="CHEBI:57699"/>
        <dbReference type="ChEBI" id="CHEBI:57945"/>
        <dbReference type="EC" id="1.1.1.23"/>
    </reaction>
</comment>
<keyword evidence="8 11" id="KW-0520">NAD</keyword>
<dbReference type="EMBL" id="RZNX01000003">
    <property type="protein sequence ID" value="RUT31957.1"/>
    <property type="molecule type" value="Genomic_DNA"/>
</dbReference>
<feature type="binding site" evidence="8 13">
    <location>
        <position position="356"/>
    </location>
    <ligand>
        <name>Zn(2+)</name>
        <dbReference type="ChEBI" id="CHEBI:29105"/>
    </ligand>
</feature>
<dbReference type="GO" id="GO:0005829">
    <property type="term" value="C:cytosol"/>
    <property type="evidence" value="ECO:0007669"/>
    <property type="project" value="TreeGrafter"/>
</dbReference>
<dbReference type="Gene3D" id="3.40.50.1980">
    <property type="entry name" value="Nitrogenase molybdenum iron protein domain"/>
    <property type="match status" value="2"/>
</dbReference>
<keyword evidence="16" id="KW-1185">Reference proteome</keyword>
<dbReference type="UniPathway" id="UPA00031">
    <property type="reaction ID" value="UER00014"/>
</dbReference>
<comment type="caution">
    <text evidence="15">The sequence shown here is derived from an EMBL/GenBank/DDBJ whole genome shotgun (WGS) entry which is preliminary data.</text>
</comment>
<evidence type="ECO:0000256" key="7">
    <source>
        <dbReference type="ARBA" id="ARBA00049489"/>
    </source>
</evidence>
<dbReference type="GO" id="GO:0000105">
    <property type="term" value="P:L-histidine biosynthetic process"/>
    <property type="evidence" value="ECO:0007669"/>
    <property type="project" value="UniProtKB-UniRule"/>
</dbReference>
<keyword evidence="8" id="KW-0368">Histidine biosynthesis</keyword>
<dbReference type="OrthoDB" id="9805269at2"/>
<feature type="binding site" evidence="8 11">
    <location>
        <position position="209"/>
    </location>
    <ligand>
        <name>NAD(+)</name>
        <dbReference type="ChEBI" id="CHEBI:57540"/>
    </ligand>
</feature>
<feature type="binding site" evidence="8 12">
    <location>
        <position position="257"/>
    </location>
    <ligand>
        <name>substrate</name>
    </ligand>
</feature>
<dbReference type="AlphaFoldDB" id="A0A3S1D6H9"/>
<keyword evidence="8" id="KW-0028">Amino-acid biosynthesis</keyword>
<organism evidence="15 16">
    <name type="scientific">Paenibacillus zeisoli</name>
    <dbReference type="NCBI Taxonomy" id="2496267"/>
    <lineage>
        <taxon>Bacteria</taxon>
        <taxon>Bacillati</taxon>
        <taxon>Bacillota</taxon>
        <taxon>Bacilli</taxon>
        <taxon>Bacillales</taxon>
        <taxon>Paenibacillaceae</taxon>
        <taxon>Paenibacillus</taxon>
    </lineage>
</organism>
<keyword evidence="5 8" id="KW-0862">Zinc</keyword>
<evidence type="ECO:0000256" key="8">
    <source>
        <dbReference type="HAMAP-Rule" id="MF_01024"/>
    </source>
</evidence>
<comment type="function">
    <text evidence="1 8">Catalyzes the sequential NAD-dependent oxidations of L-histidinol to L-histidinaldehyde and then to L-histidine.</text>
</comment>
<evidence type="ECO:0000256" key="6">
    <source>
        <dbReference type="ARBA" id="ARBA00023002"/>
    </source>
</evidence>
<feature type="active site" description="Proton acceptor" evidence="8 10">
    <location>
        <position position="323"/>
    </location>
</feature>
<feature type="binding site" evidence="8 12">
    <location>
        <position position="415"/>
    </location>
    <ligand>
        <name>substrate</name>
    </ligand>
</feature>
<keyword evidence="4 8" id="KW-0479">Metal-binding</keyword>
<evidence type="ECO:0000256" key="5">
    <source>
        <dbReference type="ARBA" id="ARBA00022833"/>
    </source>
</evidence>
<dbReference type="InterPro" id="IPR022695">
    <property type="entry name" value="Histidinol_DH_monofunct"/>
</dbReference>
<evidence type="ECO:0000313" key="16">
    <source>
        <dbReference type="Proteomes" id="UP000272464"/>
    </source>
</evidence>
<evidence type="ECO:0000256" key="3">
    <source>
        <dbReference type="ARBA" id="ARBA00012965"/>
    </source>
</evidence>
<dbReference type="Proteomes" id="UP000272464">
    <property type="component" value="Unassembled WGS sequence"/>
</dbReference>
<dbReference type="InterPro" id="IPR016161">
    <property type="entry name" value="Ald_DH/histidinol_DH"/>
</dbReference>
<dbReference type="Gene3D" id="1.20.5.1300">
    <property type="match status" value="1"/>
</dbReference>
<feature type="binding site" evidence="8 12">
    <location>
        <position position="356"/>
    </location>
    <ligand>
        <name>substrate</name>
    </ligand>
</feature>
<evidence type="ECO:0000256" key="14">
    <source>
        <dbReference type="RuleBase" id="RU004175"/>
    </source>
</evidence>
<evidence type="ECO:0000256" key="4">
    <source>
        <dbReference type="ARBA" id="ARBA00022723"/>
    </source>
</evidence>
<feature type="binding site" evidence="8 11">
    <location>
        <position position="186"/>
    </location>
    <ligand>
        <name>NAD(+)</name>
        <dbReference type="ChEBI" id="CHEBI:57540"/>
    </ligand>
</feature>
<evidence type="ECO:0000256" key="11">
    <source>
        <dbReference type="PIRSR" id="PIRSR000099-2"/>
    </source>
</evidence>
<dbReference type="PIRSF" id="PIRSF000099">
    <property type="entry name" value="Histidinol_dh"/>
    <property type="match status" value="1"/>
</dbReference>
<accession>A0A3S1D6H9</accession>
<feature type="binding site" evidence="8 13">
    <location>
        <position position="254"/>
    </location>
    <ligand>
        <name>Zn(2+)</name>
        <dbReference type="ChEBI" id="CHEBI:29105"/>
    </ligand>
</feature>
<dbReference type="PANTHER" id="PTHR21256:SF2">
    <property type="entry name" value="HISTIDINE BIOSYNTHESIS TRIFUNCTIONAL PROTEIN"/>
    <property type="match status" value="1"/>
</dbReference>
<dbReference type="CDD" id="cd06572">
    <property type="entry name" value="Histidinol_dh"/>
    <property type="match status" value="1"/>
</dbReference>
<protein>
    <recommendedName>
        <fullName evidence="3 8">Histidinol dehydrogenase</fullName>
        <shortName evidence="8">HDH</shortName>
        <ecNumber evidence="3 8">1.1.1.23</ecNumber>
    </recommendedName>
</protein>
<feature type="binding site" evidence="8 12">
    <location>
        <position position="232"/>
    </location>
    <ligand>
        <name>substrate</name>
    </ligand>
</feature>
<dbReference type="GO" id="GO:0004399">
    <property type="term" value="F:histidinol dehydrogenase activity"/>
    <property type="evidence" value="ECO:0007669"/>
    <property type="project" value="UniProtKB-UniRule"/>
</dbReference>
<feature type="binding site" evidence="8 13">
    <location>
        <position position="415"/>
    </location>
    <ligand>
        <name>Zn(2+)</name>
        <dbReference type="ChEBI" id="CHEBI:29105"/>
    </ligand>
</feature>
<comment type="cofactor">
    <cofactor evidence="8 13">
        <name>Zn(2+)</name>
        <dbReference type="ChEBI" id="CHEBI:29105"/>
    </cofactor>
    <text evidence="8 13">Binds 1 zinc ion per subunit.</text>
</comment>
<dbReference type="InterPro" id="IPR001692">
    <property type="entry name" value="Histidinol_DH_CS"/>
</dbReference>
<evidence type="ECO:0000313" key="15">
    <source>
        <dbReference type="EMBL" id="RUT31957.1"/>
    </source>
</evidence>
<evidence type="ECO:0000256" key="13">
    <source>
        <dbReference type="PIRSR" id="PIRSR000099-4"/>
    </source>
</evidence>
<dbReference type="PROSITE" id="PS00611">
    <property type="entry name" value="HISOL_DEHYDROGENASE"/>
    <property type="match status" value="1"/>
</dbReference>
<sequence length="435" mass="46783">MRILPAQEFDLRREVEYGSPEQNEAVKQIVSDIKKEGDTALLRYTERFDGMKLKAAELRVTQEELKAAYEKVEPSFVEAIAAAAANIRAFHQKEKRNSWMDLQPDGSILGQIIRPLKRVGVYVPGGKAAYPSSVLMNVIPAQVAGVPEIVMVTPPATGGKAGIDPYILVAAAEAGVSEIYRVGGAQAIAALAYGTDTIEPVDKICGPGNIFVALAKREVYGAVDIDSIAGPSEIAVLADDSANAAYVAADLLSQAEHDEMASAILVTTSADFAKACAAEVQRQLAELPRREIAAASIDSYGVILVVDSIQEGIQVINRLAPEHLELMIEEPMAYLGLVENAGAIFLGPYSSEPVGDYFAGPNHIIPTNGTARFSSPVDVDDFIKKSSMIYYSKQALLENGETIMELARREGLEGHARAIEIRLQQEAKADRKAGE</sequence>
<keyword evidence="6 8" id="KW-0560">Oxidoreductase</keyword>
<feature type="active site" description="Proton acceptor" evidence="8 10">
    <location>
        <position position="322"/>
    </location>
</feature>
<feature type="binding site" evidence="8 13">
    <location>
        <position position="257"/>
    </location>
    <ligand>
        <name>Zn(2+)</name>
        <dbReference type="ChEBI" id="CHEBI:29105"/>
    </ligand>
</feature>